<protein>
    <submittedName>
        <fullName evidence="2">Uncharacterized protein</fullName>
    </submittedName>
</protein>
<feature type="transmembrane region" description="Helical" evidence="1">
    <location>
        <begin position="160"/>
        <end position="180"/>
    </location>
</feature>
<dbReference type="STRING" id="1160091.B9T39_02860"/>
<feature type="transmembrane region" description="Helical" evidence="1">
    <location>
        <begin position="216"/>
        <end position="236"/>
    </location>
</feature>
<sequence length="269" mass="29901">MYTQTYPLRSIHSRSLSAILGRSREGAFMPDSRKQRGLSSRTLKVVGSVLIVLSLLGSLVSPTDPDFANLTIAVLCEALSWMAIPLYAWLLVEGYAHTRSRWAYGLRLLGLALISEVPYDLVTSGRVVDWTSQNPLFALVICLATLALVDVYAPESAAWRWARILGLTAAGALWIFLLHAGVRQQVMQAGILLLLLTVIFHTLARHENTMMMSAAILSACFFILPSMGVALLHYRNGSRGMTHAWQKWFFYVFYPLILLIFAGMRAAVL</sequence>
<dbReference type="InterPro" id="IPR008875">
    <property type="entry name" value="TraX"/>
</dbReference>
<organism evidence="2 3">
    <name type="scientific">Alloscardovia macacae</name>
    <dbReference type="NCBI Taxonomy" id="1160091"/>
    <lineage>
        <taxon>Bacteria</taxon>
        <taxon>Bacillati</taxon>
        <taxon>Actinomycetota</taxon>
        <taxon>Actinomycetes</taxon>
        <taxon>Bifidobacteriales</taxon>
        <taxon>Bifidobacteriaceae</taxon>
        <taxon>Alloscardovia</taxon>
    </lineage>
</organism>
<dbReference type="OrthoDB" id="81897at2"/>
<feature type="transmembrane region" description="Helical" evidence="1">
    <location>
        <begin position="134"/>
        <end position="153"/>
    </location>
</feature>
<feature type="transmembrane region" description="Helical" evidence="1">
    <location>
        <begin position="248"/>
        <end position="268"/>
    </location>
</feature>
<proteinExistence type="predicted"/>
<dbReference type="AlphaFoldDB" id="A0A1Y2SYX2"/>
<evidence type="ECO:0000256" key="1">
    <source>
        <dbReference type="SAM" id="Phobius"/>
    </source>
</evidence>
<feature type="transmembrane region" description="Helical" evidence="1">
    <location>
        <begin position="67"/>
        <end position="92"/>
    </location>
</feature>
<name>A0A1Y2SYX2_9BIFI</name>
<comment type="caution">
    <text evidence="2">The sequence shown here is derived from an EMBL/GenBank/DDBJ whole genome shotgun (WGS) entry which is preliminary data.</text>
</comment>
<keyword evidence="1" id="KW-0472">Membrane</keyword>
<evidence type="ECO:0000313" key="3">
    <source>
        <dbReference type="Proteomes" id="UP000243540"/>
    </source>
</evidence>
<gene>
    <name evidence="2" type="ORF">B9T39_02860</name>
</gene>
<feature type="transmembrane region" description="Helical" evidence="1">
    <location>
        <begin position="42"/>
        <end position="61"/>
    </location>
</feature>
<evidence type="ECO:0000313" key="2">
    <source>
        <dbReference type="EMBL" id="OTA29559.1"/>
    </source>
</evidence>
<accession>A0A1Y2SYX2</accession>
<keyword evidence="1" id="KW-1133">Transmembrane helix</keyword>
<feature type="transmembrane region" description="Helical" evidence="1">
    <location>
        <begin position="186"/>
        <end position="204"/>
    </location>
</feature>
<dbReference type="Pfam" id="PF05857">
    <property type="entry name" value="TraX"/>
    <property type="match status" value="1"/>
</dbReference>
<dbReference type="Proteomes" id="UP000243540">
    <property type="component" value="Unassembled WGS sequence"/>
</dbReference>
<reference evidence="2 3" key="1">
    <citation type="submission" date="2017-04" db="EMBL/GenBank/DDBJ databases">
        <title>Draft genome sequences of Alloscardovia macacae UMA81211 and UMA81212 isolated from the feces of a rhesus macaque (Macaca mulatta).</title>
        <authorList>
            <person name="Albert K."/>
            <person name="Sela D.A."/>
        </authorList>
    </citation>
    <scope>NUCLEOTIDE SEQUENCE [LARGE SCALE GENOMIC DNA]</scope>
    <source>
        <strain evidence="2 3">UMA81212</strain>
    </source>
</reference>
<dbReference type="EMBL" id="NEKC01000005">
    <property type="protein sequence ID" value="OTA29559.1"/>
    <property type="molecule type" value="Genomic_DNA"/>
</dbReference>
<keyword evidence="1" id="KW-0812">Transmembrane</keyword>